<feature type="active site" description="Nucleophile" evidence="4">
    <location>
        <position position="60"/>
    </location>
</feature>
<dbReference type="Pfam" id="PF12536">
    <property type="entry name" value="DUF3734"/>
    <property type="match status" value="1"/>
</dbReference>
<dbReference type="PROSITE" id="PS51635">
    <property type="entry name" value="PNPLA"/>
    <property type="match status" value="1"/>
</dbReference>
<evidence type="ECO:0000313" key="6">
    <source>
        <dbReference type="EMBL" id="MCG5072367.1"/>
    </source>
</evidence>
<organism evidence="6 7">
    <name type="scientific">Paraburkholderia tagetis</name>
    <dbReference type="NCBI Taxonomy" id="2913261"/>
    <lineage>
        <taxon>Bacteria</taxon>
        <taxon>Pseudomonadati</taxon>
        <taxon>Pseudomonadota</taxon>
        <taxon>Betaproteobacteria</taxon>
        <taxon>Burkholderiales</taxon>
        <taxon>Burkholderiaceae</taxon>
        <taxon>Paraburkholderia</taxon>
    </lineage>
</organism>
<feature type="short sequence motif" description="DGA/G" evidence="4">
    <location>
        <begin position="217"/>
        <end position="219"/>
    </location>
</feature>
<dbReference type="CDD" id="cd07209">
    <property type="entry name" value="Pat_hypo_Ecoli_Z1214_like"/>
    <property type="match status" value="1"/>
</dbReference>
<keyword evidence="2 4" id="KW-0442">Lipid degradation</keyword>
<dbReference type="EMBL" id="JAKLJA010000002">
    <property type="protein sequence ID" value="MCG5072367.1"/>
    <property type="molecule type" value="Genomic_DNA"/>
</dbReference>
<keyword evidence="3 4" id="KW-0443">Lipid metabolism</keyword>
<evidence type="ECO:0000256" key="1">
    <source>
        <dbReference type="ARBA" id="ARBA00022801"/>
    </source>
</evidence>
<protein>
    <submittedName>
        <fullName evidence="6">Patatin-like phospholipase family protein</fullName>
    </submittedName>
</protein>
<evidence type="ECO:0000313" key="7">
    <source>
        <dbReference type="Proteomes" id="UP001139308"/>
    </source>
</evidence>
<name>A0A9X1UGB8_9BURK</name>
<dbReference type="AlphaFoldDB" id="A0A9X1UGB8"/>
<feature type="short sequence motif" description="GXGXXG" evidence="4">
    <location>
        <begin position="31"/>
        <end position="36"/>
    </location>
</feature>
<dbReference type="InterPro" id="IPR050301">
    <property type="entry name" value="NTE"/>
</dbReference>
<dbReference type="Proteomes" id="UP001139308">
    <property type="component" value="Unassembled WGS sequence"/>
</dbReference>
<feature type="short sequence motif" description="GXSXG" evidence="4">
    <location>
        <begin position="58"/>
        <end position="62"/>
    </location>
</feature>
<gene>
    <name evidence="6" type="ORF">L5014_03130</name>
</gene>
<dbReference type="PANTHER" id="PTHR14226">
    <property type="entry name" value="NEUROPATHY TARGET ESTERASE/SWISS CHEESE D.MELANOGASTER"/>
    <property type="match status" value="1"/>
</dbReference>
<dbReference type="Pfam" id="PF01734">
    <property type="entry name" value="Patatin"/>
    <property type="match status" value="1"/>
</dbReference>
<feature type="domain" description="PNPLA" evidence="5">
    <location>
        <begin position="27"/>
        <end position="230"/>
    </location>
</feature>
<evidence type="ECO:0000259" key="5">
    <source>
        <dbReference type="PROSITE" id="PS51635"/>
    </source>
</evidence>
<dbReference type="GO" id="GO:0016042">
    <property type="term" value="P:lipid catabolic process"/>
    <property type="evidence" value="ECO:0007669"/>
    <property type="project" value="UniProtKB-UniRule"/>
</dbReference>
<keyword evidence="1 4" id="KW-0378">Hydrolase</keyword>
<accession>A0A9X1UGB8</accession>
<keyword evidence="7" id="KW-1185">Reference proteome</keyword>
<comment type="caution">
    <text evidence="6">The sequence shown here is derived from an EMBL/GenBank/DDBJ whole genome shotgun (WGS) entry which is preliminary data.</text>
</comment>
<dbReference type="SUPFAM" id="SSF52151">
    <property type="entry name" value="FabD/lysophospholipase-like"/>
    <property type="match status" value="1"/>
</dbReference>
<dbReference type="InterPro" id="IPR002641">
    <property type="entry name" value="PNPLA_dom"/>
</dbReference>
<reference evidence="6" key="1">
    <citation type="submission" date="2022-01" db="EMBL/GenBank/DDBJ databases">
        <title>Genome sequence and assembly of Parabukholderia sp. RG36.</title>
        <authorList>
            <person name="Chhetri G."/>
        </authorList>
    </citation>
    <scope>NUCLEOTIDE SEQUENCE</scope>
    <source>
        <strain evidence="6">RG36</strain>
    </source>
</reference>
<sequence length="384" mass="42668">MRNELNEIKSAAEPSTQQAALPGQVVLVLQGGGALGSYQAGVYEALHAAGIEPDWVIGTSIGAVNGAIIAGNRPENRLVRLREFWSGAARREPWPAVTPHAGAGNIFRNMWTVTYGLPGFFEPRFTAWFGPYTPLGAESASYYSTAPLEGALAKLIDFPYLNDQHMRLSVATVGVRSGEMRYLSNRDTKLRMPHVMASAALPPAFPAVRIDGEAYWDGGIHSNTPIEAIWDDHPRRDAVVFSVQLWPMSGPEPETVWQVLGRQKDIQYASRTESQLKRQRQIHRLRHIIRELGRLMNEDARESPEVKKLLEWGCGTTMHVLQLKMPRFDGDDYAKDIDFSADGVQTRWDAGYRAARSVLEAAPWRHPVDPIEGIAVHEVAAPTE</sequence>
<dbReference type="GO" id="GO:0016787">
    <property type="term" value="F:hydrolase activity"/>
    <property type="evidence" value="ECO:0007669"/>
    <property type="project" value="UniProtKB-UniRule"/>
</dbReference>
<dbReference type="RefSeq" id="WP_238462155.1">
    <property type="nucleotide sequence ID" value="NZ_JAKLJA010000002.1"/>
</dbReference>
<dbReference type="InterPro" id="IPR016035">
    <property type="entry name" value="Acyl_Trfase/lysoPLipase"/>
</dbReference>
<dbReference type="InterPro" id="IPR021095">
    <property type="entry name" value="DUF3734"/>
</dbReference>
<evidence type="ECO:0000256" key="2">
    <source>
        <dbReference type="ARBA" id="ARBA00022963"/>
    </source>
</evidence>
<dbReference type="PANTHER" id="PTHR14226:SF57">
    <property type="entry name" value="BLR7027 PROTEIN"/>
    <property type="match status" value="1"/>
</dbReference>
<dbReference type="Gene3D" id="3.40.1090.10">
    <property type="entry name" value="Cytosolic phospholipase A2 catalytic domain"/>
    <property type="match status" value="2"/>
</dbReference>
<evidence type="ECO:0000256" key="4">
    <source>
        <dbReference type="PROSITE-ProRule" id="PRU01161"/>
    </source>
</evidence>
<evidence type="ECO:0000256" key="3">
    <source>
        <dbReference type="ARBA" id="ARBA00023098"/>
    </source>
</evidence>
<proteinExistence type="predicted"/>
<feature type="active site" description="Proton acceptor" evidence="4">
    <location>
        <position position="217"/>
    </location>
</feature>